<dbReference type="InterPro" id="IPR023346">
    <property type="entry name" value="Lysozyme-like_dom_sf"/>
</dbReference>
<dbReference type="PATRIC" id="fig|319652.3.peg.1988"/>
<dbReference type="Gene3D" id="3.10.350.10">
    <property type="entry name" value="LysM domain"/>
    <property type="match status" value="1"/>
</dbReference>
<keyword evidence="5" id="KW-1185">Reference proteome</keyword>
<dbReference type="InterPro" id="IPR018392">
    <property type="entry name" value="LysM"/>
</dbReference>
<name>A0A0R2IU17_9LACO</name>
<evidence type="ECO:0000313" key="5">
    <source>
        <dbReference type="Proteomes" id="UP000051568"/>
    </source>
</evidence>
<dbReference type="SMART" id="SM00257">
    <property type="entry name" value="LysM"/>
    <property type="match status" value="1"/>
</dbReference>
<evidence type="ECO:0000259" key="3">
    <source>
        <dbReference type="PROSITE" id="PS51782"/>
    </source>
</evidence>
<dbReference type="SUPFAM" id="SSF53955">
    <property type="entry name" value="Lysozyme-like"/>
    <property type="match status" value="1"/>
</dbReference>
<evidence type="ECO:0000313" key="4">
    <source>
        <dbReference type="EMBL" id="KRN65447.1"/>
    </source>
</evidence>
<feature type="signal peptide" evidence="2">
    <location>
        <begin position="1"/>
        <end position="30"/>
    </location>
</feature>
<dbReference type="Gene3D" id="1.10.530.10">
    <property type="match status" value="1"/>
</dbReference>
<dbReference type="CDD" id="cd00118">
    <property type="entry name" value="LysM"/>
    <property type="match status" value="1"/>
</dbReference>
<accession>A0A0R2IU17</accession>
<dbReference type="InterPro" id="IPR008258">
    <property type="entry name" value="Transglycosylase_SLT_dom_1"/>
</dbReference>
<proteinExistence type="predicted"/>
<dbReference type="STRING" id="319652.IV80_GL001953"/>
<feature type="domain" description="LysM" evidence="3">
    <location>
        <begin position="32"/>
        <end position="78"/>
    </location>
</feature>
<dbReference type="OrthoDB" id="117366at2"/>
<organism evidence="4 5">
    <name type="scientific">Pediococcus cellicola</name>
    <dbReference type="NCBI Taxonomy" id="319652"/>
    <lineage>
        <taxon>Bacteria</taxon>
        <taxon>Bacillati</taxon>
        <taxon>Bacillota</taxon>
        <taxon>Bacilli</taxon>
        <taxon>Lactobacillales</taxon>
        <taxon>Lactobacillaceae</taxon>
        <taxon>Pediococcus</taxon>
    </lineage>
</organism>
<dbReference type="InterPro" id="IPR036779">
    <property type="entry name" value="LysM_dom_sf"/>
</dbReference>
<dbReference type="Proteomes" id="UP000051568">
    <property type="component" value="Unassembled WGS sequence"/>
</dbReference>
<dbReference type="Pfam" id="PF01476">
    <property type="entry name" value="LysM"/>
    <property type="match status" value="1"/>
</dbReference>
<keyword evidence="2" id="KW-0732">Signal</keyword>
<dbReference type="AlphaFoldDB" id="A0A0R2IU17"/>
<evidence type="ECO:0000256" key="2">
    <source>
        <dbReference type="SAM" id="SignalP"/>
    </source>
</evidence>
<dbReference type="Pfam" id="PF01464">
    <property type="entry name" value="SLT"/>
    <property type="match status" value="1"/>
</dbReference>
<comment type="caution">
    <text evidence="4">The sequence shown here is derived from an EMBL/GenBank/DDBJ whole genome shotgun (WGS) entry which is preliminary data.</text>
</comment>
<evidence type="ECO:0000256" key="1">
    <source>
        <dbReference type="SAM" id="MobiDB-lite"/>
    </source>
</evidence>
<dbReference type="SUPFAM" id="SSF54106">
    <property type="entry name" value="LysM domain"/>
    <property type="match status" value="1"/>
</dbReference>
<feature type="region of interest" description="Disordered" evidence="1">
    <location>
        <begin position="88"/>
        <end position="124"/>
    </location>
</feature>
<feature type="chain" id="PRO_5006418586" description="LysM domain-containing protein" evidence="2">
    <location>
        <begin position="31"/>
        <end position="227"/>
    </location>
</feature>
<protein>
    <recommendedName>
        <fullName evidence="3">LysM domain-containing protein</fullName>
    </recommendedName>
</protein>
<dbReference type="EMBL" id="JQBR01000009">
    <property type="protein sequence ID" value="KRN65447.1"/>
    <property type="molecule type" value="Genomic_DNA"/>
</dbReference>
<sequence length="227" mass="24324">MKLKNFTKYTVAFLSAIALGTVALTTAASADETYTVKSGDTLSEIEYNFKKDSNYQQLAKDNNIANANLIYVGQQLLIKTDSDNSAASTKQTQATQSANTANTQSNQNVQSTQSSQNTQSYKSVASTQQKAAAKTQSTSTSSSASYTGSNLKSYVLSQMSSRTNVPASTWNAIIQRESNWQPSVRNSSSGAYGLFQNMHISGGSVQQQVDAAVSLYKVQGMGAWALN</sequence>
<dbReference type="PROSITE" id="PS51782">
    <property type="entry name" value="LYSM"/>
    <property type="match status" value="1"/>
</dbReference>
<gene>
    <name evidence="4" type="ORF">IV80_GL001953</name>
</gene>
<reference evidence="4 5" key="1">
    <citation type="journal article" date="2015" name="Genome Announc.">
        <title>Expanding the biotechnology potential of lactobacilli through comparative genomics of 213 strains and associated genera.</title>
        <authorList>
            <person name="Sun Z."/>
            <person name="Harris H.M."/>
            <person name="McCann A."/>
            <person name="Guo C."/>
            <person name="Argimon S."/>
            <person name="Zhang W."/>
            <person name="Yang X."/>
            <person name="Jeffery I.B."/>
            <person name="Cooney J.C."/>
            <person name="Kagawa T.F."/>
            <person name="Liu W."/>
            <person name="Song Y."/>
            <person name="Salvetti E."/>
            <person name="Wrobel A."/>
            <person name="Rasinkangas P."/>
            <person name="Parkhill J."/>
            <person name="Rea M.C."/>
            <person name="O'Sullivan O."/>
            <person name="Ritari J."/>
            <person name="Douillard F.P."/>
            <person name="Paul Ross R."/>
            <person name="Yang R."/>
            <person name="Briner A.E."/>
            <person name="Felis G.E."/>
            <person name="de Vos W.M."/>
            <person name="Barrangou R."/>
            <person name="Klaenhammer T.R."/>
            <person name="Caufield P.W."/>
            <person name="Cui Y."/>
            <person name="Zhang H."/>
            <person name="O'Toole P.W."/>
        </authorList>
    </citation>
    <scope>NUCLEOTIDE SEQUENCE [LARGE SCALE GENOMIC DNA]</scope>
    <source>
        <strain evidence="4 5">DSM 17757</strain>
    </source>
</reference>
<dbReference type="RefSeq" id="WP_057752081.1">
    <property type="nucleotide sequence ID" value="NZ_BJVH01000006.1"/>
</dbReference>